<keyword evidence="2" id="KW-1003">Cell membrane</keyword>
<dbReference type="InterPro" id="IPR032812">
    <property type="entry name" value="SbsA_Ig"/>
</dbReference>
<dbReference type="RefSeq" id="WP_177168559.1">
    <property type="nucleotide sequence ID" value="NZ_FOHV01000003.1"/>
</dbReference>
<evidence type="ECO:0000259" key="6">
    <source>
        <dbReference type="Pfam" id="PF13205"/>
    </source>
</evidence>
<feature type="signal peptide" evidence="5">
    <location>
        <begin position="1"/>
        <end position="19"/>
    </location>
</feature>
<protein>
    <submittedName>
        <fullName evidence="7">Ig-like domain-containing protein</fullName>
    </submittedName>
</protein>
<dbReference type="InterPro" id="IPR009722">
    <property type="entry name" value="YjiK/CarP"/>
</dbReference>
<dbReference type="GO" id="GO:0005886">
    <property type="term" value="C:plasma membrane"/>
    <property type="evidence" value="ECO:0007669"/>
    <property type="project" value="UniProtKB-SubCell"/>
</dbReference>
<keyword evidence="3 5" id="KW-0732">Signal</keyword>
<gene>
    <name evidence="7" type="ORF">SAMN02583745_00595</name>
</gene>
<organism evidence="7 8">
    <name type="scientific">Thorsellia anophelis DSM 18579</name>
    <dbReference type="NCBI Taxonomy" id="1123402"/>
    <lineage>
        <taxon>Bacteria</taxon>
        <taxon>Pseudomonadati</taxon>
        <taxon>Pseudomonadota</taxon>
        <taxon>Gammaproteobacteria</taxon>
        <taxon>Enterobacterales</taxon>
        <taxon>Thorselliaceae</taxon>
        <taxon>Thorsellia</taxon>
    </lineage>
</organism>
<dbReference type="Pfam" id="PF13205">
    <property type="entry name" value="Big_5"/>
    <property type="match status" value="2"/>
</dbReference>
<evidence type="ECO:0000256" key="4">
    <source>
        <dbReference type="ARBA" id="ARBA00023136"/>
    </source>
</evidence>
<dbReference type="Pfam" id="PF06977">
    <property type="entry name" value="SdiA-regulated"/>
    <property type="match status" value="1"/>
</dbReference>
<keyword evidence="4" id="KW-0472">Membrane</keyword>
<proteinExistence type="predicted"/>
<dbReference type="AlphaFoldDB" id="A0A1H9ZHZ6"/>
<evidence type="ECO:0000256" key="5">
    <source>
        <dbReference type="SAM" id="SignalP"/>
    </source>
</evidence>
<name>A0A1H9ZHZ6_9GAMM</name>
<dbReference type="EMBL" id="FOHV01000003">
    <property type="protein sequence ID" value="SES80946.1"/>
    <property type="molecule type" value="Genomic_DNA"/>
</dbReference>
<dbReference type="SUPFAM" id="SSF50956">
    <property type="entry name" value="Thermostable phytase (3-phytase)"/>
    <property type="match status" value="1"/>
</dbReference>
<evidence type="ECO:0000256" key="1">
    <source>
        <dbReference type="ARBA" id="ARBA00004236"/>
    </source>
</evidence>
<dbReference type="Proteomes" id="UP000242642">
    <property type="component" value="Unassembled WGS sequence"/>
</dbReference>
<evidence type="ECO:0000313" key="7">
    <source>
        <dbReference type="EMBL" id="SES80946.1"/>
    </source>
</evidence>
<reference evidence="8" key="1">
    <citation type="submission" date="2016-10" db="EMBL/GenBank/DDBJ databases">
        <authorList>
            <person name="Varghese N."/>
            <person name="Submissions S."/>
        </authorList>
    </citation>
    <scope>NUCLEOTIDE SEQUENCE [LARGE SCALE GENOMIC DNA]</scope>
    <source>
        <strain evidence="8">DSM 18579</strain>
    </source>
</reference>
<evidence type="ECO:0000313" key="8">
    <source>
        <dbReference type="Proteomes" id="UP000242642"/>
    </source>
</evidence>
<keyword evidence="8" id="KW-1185">Reference proteome</keyword>
<sequence>MKKFDKKLIVLILSSFLIAACDSNDSETTSTPEITTPNTQEIAVTSALISDEGGITKLAIEFNQPVVKGKAGSVTLTPAGLMKAQYAISPFAVSDTGVITIDIQDDAVEVDGNVFIIRSIELNPNTTYSISFTPDAILNLSGKPFKNLGNINQEIQPADETPKEIPNLSFVAKGNSFDLENYTKTGQYDLEIGTDSTNLLAAEVSAVTYNKDSKTLFVVGDSGTSIVQIGLDGKTIDSMPLPQFLSKHDNEGIAYIGNNEFVYTDERERVAHKVTYNPNANLVRRDLQELKIGTTVGNDGIEGVSYNPVDNHYYFVRETFGLFKTSLNFETKEISNGGPETVDSENLFDLNKLHLENQGRIKDIGDIYALGNILPEGSKDRNDLLVLSEASGALIKISPEGIKSSERYLELSPDPSQAPHAQLEGVTMDENLTLYITAENGDGVTGKSQLWVMTPTLGNESVGVDSHLYLSFENEIKAGTGMIEIKSESETIMLDVTNSSQVLIEDDTVKLNPPNSLMPDTKYTISYPKGTFIDSTTDMAMSSLLAEDSLGFKTTAETYQASILALYPNNSVANFPINGMVKITFNQTIRLGTGKIVLKNETDNSVIEINATDKSVTLDNSIITIDLSNTPLSPVTRYTLTVEPDFAFNRAGDEIIDPAPVSFLTAPMASESGEAFFQKGDIQFLSGITYGAPADGFSFMLLKVTPQGQSITISDRDTLAATNESFLTWTADKLYPVGTIIEITTDATTTNKGIISAPAGGVGKGETIFAFTGSELEALTKDNLIAALSLRSGVGKEIDQIIAQAFDANDPAYLKFAEANVKYNSSSCSLDPDTLKMSITDKANCWLIDDNDPSPFDHLYEE</sequence>
<accession>A0A1H9ZHZ6</accession>
<feature type="domain" description="SbsA Ig-like" evidence="6">
    <location>
        <begin position="453"/>
        <end position="537"/>
    </location>
</feature>
<feature type="domain" description="SbsA Ig-like" evidence="6">
    <location>
        <begin position="562"/>
        <end position="663"/>
    </location>
</feature>
<evidence type="ECO:0000256" key="2">
    <source>
        <dbReference type="ARBA" id="ARBA00022475"/>
    </source>
</evidence>
<evidence type="ECO:0000256" key="3">
    <source>
        <dbReference type="ARBA" id="ARBA00022729"/>
    </source>
</evidence>
<dbReference type="PROSITE" id="PS51257">
    <property type="entry name" value="PROKAR_LIPOPROTEIN"/>
    <property type="match status" value="1"/>
</dbReference>
<feature type="chain" id="PRO_5017391054" evidence="5">
    <location>
        <begin position="20"/>
        <end position="862"/>
    </location>
</feature>
<comment type="subcellular location">
    <subcellularLocation>
        <location evidence="1">Cell membrane</location>
    </subcellularLocation>
</comment>